<dbReference type="AlphaFoldDB" id="A0A2T2XG10"/>
<accession>A0A2T2XG10</accession>
<dbReference type="Proteomes" id="UP000242972">
    <property type="component" value="Unassembled WGS sequence"/>
</dbReference>
<evidence type="ECO:0000313" key="2">
    <source>
        <dbReference type="Proteomes" id="UP000242972"/>
    </source>
</evidence>
<protein>
    <submittedName>
        <fullName evidence="1">Uncharacterized protein</fullName>
    </submittedName>
</protein>
<sequence length="63" mass="6982">MAVGIDARALSLAIHANTIVRIEGFRAMLRSLDNAGKQGIKPKMVWLLDLSLLRLVVHLYRVG</sequence>
<proteinExistence type="predicted"/>
<gene>
    <name evidence="1" type="ORF">C7B46_10085</name>
</gene>
<comment type="caution">
    <text evidence="1">The sequence shown here is derived from an EMBL/GenBank/DDBJ whole genome shotgun (WGS) entry which is preliminary data.</text>
</comment>
<reference evidence="1 2" key="1">
    <citation type="journal article" date="2014" name="BMC Genomics">
        <title>Comparison of environmental and isolate Sulfobacillus genomes reveals diverse carbon, sulfur, nitrogen, and hydrogen metabolisms.</title>
        <authorList>
            <person name="Justice N.B."/>
            <person name="Norman A."/>
            <person name="Brown C.T."/>
            <person name="Singh A."/>
            <person name="Thomas B.C."/>
            <person name="Banfield J.F."/>
        </authorList>
    </citation>
    <scope>NUCLEOTIDE SEQUENCE [LARGE SCALE GENOMIC DNA]</scope>
    <source>
        <strain evidence="1">AMDSBA4</strain>
    </source>
</reference>
<name>A0A2T2XG10_9FIRM</name>
<dbReference type="EMBL" id="PXYW01000021">
    <property type="protein sequence ID" value="PSR33396.1"/>
    <property type="molecule type" value="Genomic_DNA"/>
</dbReference>
<evidence type="ECO:0000313" key="1">
    <source>
        <dbReference type="EMBL" id="PSR33396.1"/>
    </source>
</evidence>
<organism evidence="1 2">
    <name type="scientific">Sulfobacillus benefaciens</name>
    <dbReference type="NCBI Taxonomy" id="453960"/>
    <lineage>
        <taxon>Bacteria</taxon>
        <taxon>Bacillati</taxon>
        <taxon>Bacillota</taxon>
        <taxon>Clostridia</taxon>
        <taxon>Eubacteriales</taxon>
        <taxon>Clostridiales Family XVII. Incertae Sedis</taxon>
        <taxon>Sulfobacillus</taxon>
    </lineage>
</organism>